<dbReference type="InterPro" id="IPR017938">
    <property type="entry name" value="Riboflavin_synthase-like_b-brl"/>
</dbReference>
<evidence type="ECO:0000259" key="11">
    <source>
        <dbReference type="PROSITE" id="PS51384"/>
    </source>
</evidence>
<dbReference type="SUPFAM" id="SSF63380">
    <property type="entry name" value="Riboflavin synthase domain-like"/>
    <property type="match status" value="1"/>
</dbReference>
<evidence type="ECO:0000256" key="9">
    <source>
        <dbReference type="ARBA" id="ARBA00034078"/>
    </source>
</evidence>
<dbReference type="Gene3D" id="2.40.30.10">
    <property type="entry name" value="Translation factors"/>
    <property type="match status" value="1"/>
</dbReference>
<dbReference type="PANTHER" id="PTHR47878">
    <property type="entry name" value="OXIDOREDUCTASE FAD/NAD(P)-BINDING DOMAIN PROTEIN"/>
    <property type="match status" value="1"/>
</dbReference>
<evidence type="ECO:0000256" key="1">
    <source>
        <dbReference type="ARBA" id="ARBA00001974"/>
    </source>
</evidence>
<dbReference type="EC" id="1.18.1.2" evidence="3"/>
<protein>
    <recommendedName>
        <fullName evidence="3">ferredoxin--NADP(+) reductase</fullName>
        <ecNumber evidence="3">1.18.1.2</ecNumber>
    </recommendedName>
</protein>
<keyword evidence="8" id="KW-0560">Oxidoreductase</keyword>
<dbReference type="PANTHER" id="PTHR47878:SF1">
    <property type="entry name" value="FLAVODOXIN_FERREDOXIN--NADP REDUCTASE"/>
    <property type="match status" value="1"/>
</dbReference>
<keyword evidence="6" id="KW-0274">FAD</keyword>
<feature type="domain" description="FAD-binding FR-type" evidence="11">
    <location>
        <begin position="1"/>
        <end position="99"/>
    </location>
</feature>
<evidence type="ECO:0000313" key="13">
    <source>
        <dbReference type="Proteomes" id="UP000654367"/>
    </source>
</evidence>
<organism evidence="12 13">
    <name type="scientific">Shewanella saliphila</name>
    <dbReference type="NCBI Taxonomy" id="2282698"/>
    <lineage>
        <taxon>Bacteria</taxon>
        <taxon>Pseudomonadati</taxon>
        <taxon>Pseudomonadota</taxon>
        <taxon>Gammaproteobacteria</taxon>
        <taxon>Alteromonadales</taxon>
        <taxon>Shewanellaceae</taxon>
        <taxon>Shewanella</taxon>
    </lineage>
</organism>
<comment type="cofactor">
    <cofactor evidence="1">
        <name>FAD</name>
        <dbReference type="ChEBI" id="CHEBI:57692"/>
    </cofactor>
</comment>
<keyword evidence="4" id="KW-0285">Flavoprotein</keyword>
<evidence type="ECO:0000256" key="4">
    <source>
        <dbReference type="ARBA" id="ARBA00022630"/>
    </source>
</evidence>
<comment type="similarity">
    <text evidence="2">Belongs to the ferredoxin--NADP reductase type 1 family.</text>
</comment>
<dbReference type="InterPro" id="IPR051930">
    <property type="entry name" value="FNR_type-1"/>
</dbReference>
<dbReference type="PROSITE" id="PS51384">
    <property type="entry name" value="FAD_FR"/>
    <property type="match status" value="1"/>
</dbReference>
<proteinExistence type="inferred from homology"/>
<evidence type="ECO:0000256" key="8">
    <source>
        <dbReference type="ARBA" id="ARBA00023002"/>
    </source>
</evidence>
<gene>
    <name evidence="12" type="primary">fpr</name>
    <name evidence="12" type="ORF">GCM10009409_10730</name>
</gene>
<dbReference type="Pfam" id="PF00970">
    <property type="entry name" value="FAD_binding_6"/>
    <property type="match status" value="1"/>
</dbReference>
<dbReference type="InterPro" id="IPR001433">
    <property type="entry name" value="OxRdtase_FAD/NAD-bd"/>
</dbReference>
<keyword evidence="7" id="KW-0521">NADP</keyword>
<dbReference type="EMBL" id="BMQV01000007">
    <property type="protein sequence ID" value="GGP45910.1"/>
    <property type="molecule type" value="Genomic_DNA"/>
</dbReference>
<dbReference type="CDD" id="cd06195">
    <property type="entry name" value="FNR1"/>
    <property type="match status" value="1"/>
</dbReference>
<sequence>MWINGTVLKRIDWNDKLFSLRIKADIEPFIAGQFIKLSQKRDDKRVARAYSLVNPPGTDYVEVLAVAVEEGQLSPDLQSLTPGDTIEITPKATGFMTLDEIPQGALQGKHLWFLATGTAVGPFISMLATDEPWQRFEKVVLVYGVRLAEDLAYLDTIKQFQQKYPQQFVFIPIVTREDFPDALSCRIPDGISSGLIEQKAGLGINAEHSQVMICGNPGMISDAQAALIEKGLNKNLRRTPGQITVEKYW</sequence>
<evidence type="ECO:0000256" key="5">
    <source>
        <dbReference type="ARBA" id="ARBA00022741"/>
    </source>
</evidence>
<name>A0ABQ2Q4Y9_9GAMM</name>
<keyword evidence="5" id="KW-0547">Nucleotide-binding</keyword>
<evidence type="ECO:0000256" key="10">
    <source>
        <dbReference type="ARBA" id="ARBA00047776"/>
    </source>
</evidence>
<dbReference type="InterPro" id="IPR017927">
    <property type="entry name" value="FAD-bd_FR_type"/>
</dbReference>
<dbReference type="Proteomes" id="UP000654367">
    <property type="component" value="Unassembled WGS sequence"/>
</dbReference>
<dbReference type="InterPro" id="IPR008333">
    <property type="entry name" value="Cbr1-like_FAD-bd_dom"/>
</dbReference>
<reference evidence="13" key="1">
    <citation type="journal article" date="2019" name="Int. J. Syst. Evol. Microbiol.">
        <title>The Global Catalogue of Microorganisms (GCM) 10K type strain sequencing project: providing services to taxonomists for standard genome sequencing and annotation.</title>
        <authorList>
            <consortium name="The Broad Institute Genomics Platform"/>
            <consortium name="The Broad Institute Genome Sequencing Center for Infectious Disease"/>
            <person name="Wu L."/>
            <person name="Ma J."/>
        </authorList>
    </citation>
    <scope>NUCLEOTIDE SEQUENCE [LARGE SCALE GENOMIC DNA]</scope>
    <source>
        <strain evidence="13">JCM 32304</strain>
    </source>
</reference>
<dbReference type="Pfam" id="PF00175">
    <property type="entry name" value="NAD_binding_1"/>
    <property type="match status" value="1"/>
</dbReference>
<dbReference type="InterPro" id="IPR033892">
    <property type="entry name" value="FNR_bac"/>
</dbReference>
<dbReference type="Gene3D" id="3.40.50.80">
    <property type="entry name" value="Nucleotide-binding domain of ferredoxin-NADP reductase (FNR) module"/>
    <property type="match status" value="1"/>
</dbReference>
<keyword evidence="13" id="KW-1185">Reference proteome</keyword>
<evidence type="ECO:0000313" key="12">
    <source>
        <dbReference type="EMBL" id="GGP45910.1"/>
    </source>
</evidence>
<evidence type="ECO:0000256" key="7">
    <source>
        <dbReference type="ARBA" id="ARBA00022857"/>
    </source>
</evidence>
<evidence type="ECO:0000256" key="3">
    <source>
        <dbReference type="ARBA" id="ARBA00013223"/>
    </source>
</evidence>
<dbReference type="RefSeq" id="WP_188918076.1">
    <property type="nucleotide sequence ID" value="NZ_BMQV01000007.1"/>
</dbReference>
<evidence type="ECO:0000256" key="6">
    <source>
        <dbReference type="ARBA" id="ARBA00022827"/>
    </source>
</evidence>
<accession>A0ABQ2Q4Y9</accession>
<comment type="cofactor">
    <cofactor evidence="9">
        <name>[2Fe-2S] cluster</name>
        <dbReference type="ChEBI" id="CHEBI:190135"/>
    </cofactor>
</comment>
<comment type="catalytic activity">
    <reaction evidence="10">
        <text>2 reduced [2Fe-2S]-[ferredoxin] + NADP(+) + H(+) = 2 oxidized [2Fe-2S]-[ferredoxin] + NADPH</text>
        <dbReference type="Rhea" id="RHEA:20125"/>
        <dbReference type="Rhea" id="RHEA-COMP:10000"/>
        <dbReference type="Rhea" id="RHEA-COMP:10001"/>
        <dbReference type="ChEBI" id="CHEBI:15378"/>
        <dbReference type="ChEBI" id="CHEBI:33737"/>
        <dbReference type="ChEBI" id="CHEBI:33738"/>
        <dbReference type="ChEBI" id="CHEBI:57783"/>
        <dbReference type="ChEBI" id="CHEBI:58349"/>
        <dbReference type="EC" id="1.18.1.2"/>
    </reaction>
</comment>
<dbReference type="InterPro" id="IPR039261">
    <property type="entry name" value="FNR_nucleotide-bd"/>
</dbReference>
<comment type="caution">
    <text evidence="12">The sequence shown here is derived from an EMBL/GenBank/DDBJ whole genome shotgun (WGS) entry which is preliminary data.</text>
</comment>
<dbReference type="SUPFAM" id="SSF52343">
    <property type="entry name" value="Ferredoxin reductase-like, C-terminal NADP-linked domain"/>
    <property type="match status" value="1"/>
</dbReference>
<evidence type="ECO:0000256" key="2">
    <source>
        <dbReference type="ARBA" id="ARBA00008312"/>
    </source>
</evidence>